<keyword evidence="2" id="KW-1185">Reference proteome</keyword>
<dbReference type="AlphaFoldDB" id="A0A9Q1HM85"/>
<accession>A0A9Q1HM85</accession>
<dbReference type="OrthoDB" id="6747988at2759"/>
<reference evidence="1" key="1">
    <citation type="submission" date="2021-10" db="EMBL/GenBank/DDBJ databases">
        <title>Tropical sea cucumber genome reveals ecological adaptation and Cuvierian tubules defense mechanism.</title>
        <authorList>
            <person name="Chen T."/>
        </authorList>
    </citation>
    <scope>NUCLEOTIDE SEQUENCE</scope>
    <source>
        <strain evidence="1">Nanhai2018</strain>
        <tissue evidence="1">Muscle</tissue>
    </source>
</reference>
<comment type="caution">
    <text evidence="1">The sequence shown here is derived from an EMBL/GenBank/DDBJ whole genome shotgun (WGS) entry which is preliminary data.</text>
</comment>
<dbReference type="Proteomes" id="UP001152320">
    <property type="component" value="Chromosome 1"/>
</dbReference>
<protein>
    <submittedName>
        <fullName evidence="1">Uncharacterized protein</fullName>
    </submittedName>
</protein>
<organism evidence="1 2">
    <name type="scientific">Holothuria leucospilota</name>
    <name type="common">Black long sea cucumber</name>
    <name type="synonym">Mertensiothuria leucospilota</name>
    <dbReference type="NCBI Taxonomy" id="206669"/>
    <lineage>
        <taxon>Eukaryota</taxon>
        <taxon>Metazoa</taxon>
        <taxon>Echinodermata</taxon>
        <taxon>Eleutherozoa</taxon>
        <taxon>Echinozoa</taxon>
        <taxon>Holothuroidea</taxon>
        <taxon>Aspidochirotacea</taxon>
        <taxon>Aspidochirotida</taxon>
        <taxon>Holothuriidae</taxon>
        <taxon>Holothuria</taxon>
    </lineage>
</organism>
<evidence type="ECO:0000313" key="1">
    <source>
        <dbReference type="EMBL" id="KAJ8050818.1"/>
    </source>
</evidence>
<proteinExistence type="predicted"/>
<name>A0A9Q1HM85_HOLLE</name>
<gene>
    <name evidence="1" type="ORF">HOLleu_04162</name>
</gene>
<evidence type="ECO:0000313" key="2">
    <source>
        <dbReference type="Proteomes" id="UP001152320"/>
    </source>
</evidence>
<dbReference type="EMBL" id="JAIZAY010000001">
    <property type="protein sequence ID" value="KAJ8050818.1"/>
    <property type="molecule type" value="Genomic_DNA"/>
</dbReference>
<sequence length="85" mass="9840">MTAVKSIGGCRLVVRAERGTENSVVAILQRYLTRDGKGNFGGETSFLYGCSNNNQRIECWWGMLRKHCCQFWMDYCCSTKTRWFL</sequence>